<dbReference type="PANTHER" id="PTHR11360">
    <property type="entry name" value="MONOCARBOXYLATE TRANSPORTER"/>
    <property type="match status" value="1"/>
</dbReference>
<dbReference type="Gene3D" id="1.20.1250.20">
    <property type="entry name" value="MFS general substrate transporter like domains"/>
    <property type="match status" value="1"/>
</dbReference>
<comment type="caution">
    <text evidence="5">The sequence shown here is derived from an EMBL/GenBank/DDBJ whole genome shotgun (WGS) entry which is preliminary data.</text>
</comment>
<protein>
    <submittedName>
        <fullName evidence="5">Riboflavin transporter MCH5</fullName>
    </submittedName>
</protein>
<keyword evidence="4" id="KW-0472">Membrane</keyword>
<feature type="transmembrane region" description="Helical" evidence="4">
    <location>
        <begin position="107"/>
        <end position="126"/>
    </location>
</feature>
<dbReference type="Pfam" id="PF07690">
    <property type="entry name" value="MFS_1"/>
    <property type="match status" value="1"/>
</dbReference>
<evidence type="ECO:0000256" key="2">
    <source>
        <dbReference type="ARBA" id="ARBA00006727"/>
    </source>
</evidence>
<feature type="transmembrane region" description="Helical" evidence="4">
    <location>
        <begin position="292"/>
        <end position="312"/>
    </location>
</feature>
<dbReference type="SUPFAM" id="SSF103473">
    <property type="entry name" value="MFS general substrate transporter"/>
    <property type="match status" value="2"/>
</dbReference>
<dbReference type="AlphaFoldDB" id="A0A1Q5SNF6"/>
<evidence type="ECO:0000256" key="4">
    <source>
        <dbReference type="SAM" id="Phobius"/>
    </source>
</evidence>
<evidence type="ECO:0000256" key="1">
    <source>
        <dbReference type="ARBA" id="ARBA00004141"/>
    </source>
</evidence>
<feature type="transmembrane region" description="Helical" evidence="4">
    <location>
        <begin position="324"/>
        <end position="344"/>
    </location>
</feature>
<gene>
    <name evidence="5" type="ORF">PENSUB_13607</name>
</gene>
<evidence type="ECO:0000256" key="3">
    <source>
        <dbReference type="SAM" id="MobiDB-lite"/>
    </source>
</evidence>
<evidence type="ECO:0000313" key="6">
    <source>
        <dbReference type="Proteomes" id="UP000186955"/>
    </source>
</evidence>
<keyword evidence="4" id="KW-0812">Transmembrane</keyword>
<dbReference type="Proteomes" id="UP000186955">
    <property type="component" value="Unassembled WGS sequence"/>
</dbReference>
<dbReference type="GO" id="GO:0022857">
    <property type="term" value="F:transmembrane transporter activity"/>
    <property type="evidence" value="ECO:0007669"/>
    <property type="project" value="InterPro"/>
</dbReference>
<organism evidence="5 6">
    <name type="scientific">Penicillium subrubescens</name>
    <dbReference type="NCBI Taxonomy" id="1316194"/>
    <lineage>
        <taxon>Eukaryota</taxon>
        <taxon>Fungi</taxon>
        <taxon>Dikarya</taxon>
        <taxon>Ascomycota</taxon>
        <taxon>Pezizomycotina</taxon>
        <taxon>Eurotiomycetes</taxon>
        <taxon>Eurotiomycetidae</taxon>
        <taxon>Eurotiales</taxon>
        <taxon>Aspergillaceae</taxon>
        <taxon>Penicillium</taxon>
    </lineage>
</organism>
<accession>A0A1Q5SNF6</accession>
<feature type="transmembrane region" description="Helical" evidence="4">
    <location>
        <begin position="132"/>
        <end position="154"/>
    </location>
</feature>
<feature type="transmembrane region" description="Helical" evidence="4">
    <location>
        <begin position="46"/>
        <end position="66"/>
    </location>
</feature>
<reference evidence="5 6" key="1">
    <citation type="submission" date="2016-10" db="EMBL/GenBank/DDBJ databases">
        <title>Genome sequence of the ascomycete fungus Penicillium subrubescens.</title>
        <authorList>
            <person name="De Vries R.P."/>
            <person name="Peng M."/>
            <person name="Dilokpimol A."/>
            <person name="Hilden K."/>
            <person name="Makela M.R."/>
            <person name="Grigoriev I."/>
            <person name="Riley R."/>
            <person name="Granchi Z."/>
        </authorList>
    </citation>
    <scope>NUCLEOTIDE SEQUENCE [LARGE SCALE GENOMIC DNA]</scope>
    <source>
        <strain evidence="5 6">CBS 132785</strain>
    </source>
</reference>
<dbReference type="GO" id="GO:0016020">
    <property type="term" value="C:membrane"/>
    <property type="evidence" value="ECO:0007669"/>
    <property type="project" value="UniProtKB-SubCell"/>
</dbReference>
<feature type="region of interest" description="Disordered" evidence="3">
    <location>
        <begin position="1"/>
        <end position="28"/>
    </location>
</feature>
<feature type="transmembrane region" description="Helical" evidence="4">
    <location>
        <begin position="185"/>
        <end position="207"/>
    </location>
</feature>
<feature type="transmembrane region" description="Helical" evidence="4">
    <location>
        <begin position="78"/>
        <end position="95"/>
    </location>
</feature>
<name>A0A1Q5SNF6_9EURO</name>
<dbReference type="PANTHER" id="PTHR11360:SF177">
    <property type="entry name" value="RIBOFLAVIN TRANSPORTER MCH5"/>
    <property type="match status" value="1"/>
</dbReference>
<feature type="transmembrane region" description="Helical" evidence="4">
    <location>
        <begin position="213"/>
        <end position="233"/>
    </location>
</feature>
<dbReference type="EMBL" id="MNBE01000773">
    <property type="protein sequence ID" value="OKO89541.1"/>
    <property type="molecule type" value="Genomic_DNA"/>
</dbReference>
<dbReference type="InterPro" id="IPR036259">
    <property type="entry name" value="MFS_trans_sf"/>
</dbReference>
<proteinExistence type="inferred from homology"/>
<evidence type="ECO:0000313" key="5">
    <source>
        <dbReference type="EMBL" id="OKO89541.1"/>
    </source>
</evidence>
<comment type="similarity">
    <text evidence="2">Belongs to the major facilitator superfamily. Monocarboxylate porter (TC 2.A.1.13) family.</text>
</comment>
<keyword evidence="6" id="KW-1185">Reference proteome</keyword>
<feature type="transmembrane region" description="Helical" evidence="4">
    <location>
        <begin position="240"/>
        <end position="266"/>
    </location>
</feature>
<dbReference type="InterPro" id="IPR011701">
    <property type="entry name" value="MFS"/>
</dbReference>
<keyword evidence="4" id="KW-1133">Transmembrane helix</keyword>
<sequence length="354" mass="37554">MSRHSEKPWDQEASADANGPTPEEASTELAFPDGGCKAWLTVAGGFLAQISSIGFLSAFSVFQSYYGEIMPSQTASDISWIGSLQIFGCFFLGLWSGRLSDKRGPKLPLTLGTFFMVFGTMMSSISNSYYQFVLSQGLCSAIGFGLVFTPALAVQSQWFLKKRGFVVGLVMSGQNFGGGTSLNMAFYLSSILNAGAFFGCYIFGLGADRGLGAFNALTVVAIGCAVTAFGWIGTQNNAGLIIWTVIYGFLSGAVQALFSPCISILAPEPGLIGTWNGMSLLDTLQLNRINKIQLGICITVVSFAVLGAGPIAGRLYDNALGTYLSMQLFTGVFLTVASVLYLATRLTVSHALVV</sequence>
<comment type="subcellular location">
    <subcellularLocation>
        <location evidence="1">Membrane</location>
        <topology evidence="1">Multi-pass membrane protein</topology>
    </subcellularLocation>
</comment>
<dbReference type="InterPro" id="IPR050327">
    <property type="entry name" value="Proton-linked_MCT"/>
</dbReference>
<feature type="compositionally biased region" description="Basic and acidic residues" evidence="3">
    <location>
        <begin position="1"/>
        <end position="10"/>
    </location>
</feature>